<organism evidence="2">
    <name type="scientific">freshwater metagenome</name>
    <dbReference type="NCBI Taxonomy" id="449393"/>
    <lineage>
        <taxon>unclassified sequences</taxon>
        <taxon>metagenomes</taxon>
        <taxon>ecological metagenomes</taxon>
    </lineage>
</organism>
<dbReference type="AlphaFoldDB" id="A0A6J7B9B8"/>
<feature type="compositionally biased region" description="Polar residues" evidence="1">
    <location>
        <begin position="17"/>
        <end position="26"/>
    </location>
</feature>
<evidence type="ECO:0000313" key="3">
    <source>
        <dbReference type="EMBL" id="CAB5041710.1"/>
    </source>
</evidence>
<protein>
    <submittedName>
        <fullName evidence="2">Unannotated protein</fullName>
    </submittedName>
</protein>
<proteinExistence type="predicted"/>
<dbReference type="EMBL" id="CAFAZY010000038">
    <property type="protein sequence ID" value="CAB4841605.1"/>
    <property type="molecule type" value="Genomic_DNA"/>
</dbReference>
<dbReference type="EMBL" id="CAFBQB010000046">
    <property type="protein sequence ID" value="CAB5041710.1"/>
    <property type="molecule type" value="Genomic_DNA"/>
</dbReference>
<sequence length="109" mass="11281">MRLSPDGDLRKSPGVRTASSANQRKNSAAYPASPRASGIAFPFSREINVAIASISLVIISKALRNISDLNRGAVFAHSTAAASAAAMAASHWASDAIETWAITEPSLGS</sequence>
<evidence type="ECO:0000256" key="1">
    <source>
        <dbReference type="SAM" id="MobiDB-lite"/>
    </source>
</evidence>
<feature type="compositionally biased region" description="Basic and acidic residues" evidence="1">
    <location>
        <begin position="1"/>
        <end position="11"/>
    </location>
</feature>
<feature type="region of interest" description="Disordered" evidence="1">
    <location>
        <begin position="1"/>
        <end position="36"/>
    </location>
</feature>
<accession>A0A6J7B9B8</accession>
<name>A0A6J7B9B8_9ZZZZ</name>
<reference evidence="2" key="1">
    <citation type="submission" date="2020-05" db="EMBL/GenBank/DDBJ databases">
        <authorList>
            <person name="Chiriac C."/>
            <person name="Salcher M."/>
            <person name="Ghai R."/>
            <person name="Kavagutti S V."/>
        </authorList>
    </citation>
    <scope>NUCLEOTIDE SEQUENCE</scope>
</reference>
<gene>
    <name evidence="2" type="ORF">UFOPK3255_00424</name>
    <name evidence="3" type="ORF">UFOPK4248_00487</name>
</gene>
<evidence type="ECO:0000313" key="2">
    <source>
        <dbReference type="EMBL" id="CAB4841605.1"/>
    </source>
</evidence>